<dbReference type="PIRSF" id="PIRSF036432">
    <property type="entry name" value="Diphthine_synth"/>
    <property type="match status" value="1"/>
</dbReference>
<comment type="similarity">
    <text evidence="2">Belongs to the diphthine synthase family.</text>
</comment>
<dbReference type="EMBL" id="AUZY01008759">
    <property type="protein sequence ID" value="EQD44919.1"/>
    <property type="molecule type" value="Genomic_DNA"/>
</dbReference>
<dbReference type="Pfam" id="PF00590">
    <property type="entry name" value="TP_methylase"/>
    <property type="match status" value="1"/>
</dbReference>
<evidence type="ECO:0000256" key="1">
    <source>
        <dbReference type="ARBA" id="ARBA00005156"/>
    </source>
</evidence>
<dbReference type="AlphaFoldDB" id="T1AW14"/>
<dbReference type="UniPathway" id="UPA00559"/>
<dbReference type="Gene3D" id="3.30.950.10">
    <property type="entry name" value="Methyltransferase, Cobalt-precorrin-4 Transmethylase, Domain 2"/>
    <property type="match status" value="1"/>
</dbReference>
<evidence type="ECO:0000259" key="6">
    <source>
        <dbReference type="Pfam" id="PF00590"/>
    </source>
</evidence>
<dbReference type="GO" id="GO:0004164">
    <property type="term" value="F:diphthine synthase activity"/>
    <property type="evidence" value="ECO:0007669"/>
    <property type="project" value="UniProtKB-EC"/>
</dbReference>
<protein>
    <submittedName>
        <fullName evidence="7">Diphthine synthase</fullName>
        <ecNumber evidence="7">2.1.1.98</ecNumber>
    </submittedName>
</protein>
<dbReference type="InterPro" id="IPR035996">
    <property type="entry name" value="4pyrrol_Methylase_sf"/>
</dbReference>
<dbReference type="PANTHER" id="PTHR10882">
    <property type="entry name" value="DIPHTHINE SYNTHASE"/>
    <property type="match status" value="1"/>
</dbReference>
<dbReference type="SUPFAM" id="SSF53790">
    <property type="entry name" value="Tetrapyrrole methylase"/>
    <property type="match status" value="1"/>
</dbReference>
<evidence type="ECO:0000256" key="5">
    <source>
        <dbReference type="ARBA" id="ARBA00022691"/>
    </source>
</evidence>
<dbReference type="CDD" id="cd11647">
    <property type="entry name" value="DHP5_DphB"/>
    <property type="match status" value="1"/>
</dbReference>
<dbReference type="GO" id="GO:0032259">
    <property type="term" value="P:methylation"/>
    <property type="evidence" value="ECO:0007669"/>
    <property type="project" value="UniProtKB-KW"/>
</dbReference>
<dbReference type="InterPro" id="IPR014777">
    <property type="entry name" value="4pyrrole_Mease_sub1"/>
</dbReference>
<keyword evidence="5" id="KW-0949">S-adenosyl-L-methionine</keyword>
<dbReference type="PANTHER" id="PTHR10882:SF0">
    <property type="entry name" value="DIPHTHINE METHYL ESTER SYNTHASE"/>
    <property type="match status" value="1"/>
</dbReference>
<reference evidence="7" key="2">
    <citation type="journal article" date="2014" name="ISME J.">
        <title>Microbial stratification in low pH oxic and suboxic macroscopic growths along an acid mine drainage.</title>
        <authorList>
            <person name="Mendez-Garcia C."/>
            <person name="Mesa V."/>
            <person name="Sprenger R.R."/>
            <person name="Richter M."/>
            <person name="Diez M.S."/>
            <person name="Solano J."/>
            <person name="Bargiela R."/>
            <person name="Golyshina O.V."/>
            <person name="Manteca A."/>
            <person name="Ramos J.L."/>
            <person name="Gallego J.R."/>
            <person name="Llorente I."/>
            <person name="Martins Dos Santos V.A."/>
            <person name="Jensen O.N."/>
            <person name="Pelaez A.I."/>
            <person name="Sanchez J."/>
            <person name="Ferrer M."/>
        </authorList>
    </citation>
    <scope>NUCLEOTIDE SEQUENCE</scope>
</reference>
<gene>
    <name evidence="7" type="ORF">B1B_13303</name>
</gene>
<organism evidence="7">
    <name type="scientific">mine drainage metagenome</name>
    <dbReference type="NCBI Taxonomy" id="410659"/>
    <lineage>
        <taxon>unclassified sequences</taxon>
        <taxon>metagenomes</taxon>
        <taxon>ecological metagenomes</taxon>
    </lineage>
</organism>
<evidence type="ECO:0000313" key="7">
    <source>
        <dbReference type="EMBL" id="EQD44919.1"/>
    </source>
</evidence>
<name>T1AW14_9ZZZZ</name>
<dbReference type="InterPro" id="IPR000878">
    <property type="entry name" value="4pyrrol_Mease"/>
</dbReference>
<evidence type="ECO:0000256" key="3">
    <source>
        <dbReference type="ARBA" id="ARBA00022603"/>
    </source>
</evidence>
<dbReference type="EC" id="2.1.1.98" evidence="7"/>
<dbReference type="InterPro" id="IPR004551">
    <property type="entry name" value="Dphthn_synthase"/>
</dbReference>
<dbReference type="NCBIfam" id="TIGR00522">
    <property type="entry name" value="dph5"/>
    <property type="match status" value="1"/>
</dbReference>
<dbReference type="GO" id="GO:0017183">
    <property type="term" value="P:protein histidyl modification to diphthamide"/>
    <property type="evidence" value="ECO:0007669"/>
    <property type="project" value="UniProtKB-UniPathway"/>
</dbReference>
<comment type="caution">
    <text evidence="7">The sequence shown here is derived from an EMBL/GenBank/DDBJ whole genome shotgun (WGS) entry which is preliminary data.</text>
</comment>
<evidence type="ECO:0000256" key="2">
    <source>
        <dbReference type="ARBA" id="ARBA00006729"/>
    </source>
</evidence>
<feature type="domain" description="Tetrapyrrole methylase" evidence="6">
    <location>
        <begin position="5"/>
        <end position="195"/>
    </location>
</feature>
<keyword evidence="4 7" id="KW-0808">Transferase</keyword>
<sequence length="240" mass="26610">SSLQVRALEALGKCTSIYVETYTSGSRENLVDTLRKALGKEVTLLPREKVEQSRMILNSARTSDTAFLVQGDALTATTHNQVRIDSMAEGIDVIVLENSSIITAIIGYLGLQIYKLGQVVSLPFVTERFFPRSPYDKILGNMERGLHTMLLLDITETGYMSVPEACSILERMNERFGNRLDLDAMKIAVVHAYGTGSLAVRYGKMADVCKAEYTQNPSTIVIPGKLDFYEKQFISHFAIG</sequence>
<comment type="pathway">
    <text evidence="1">Protein modification; peptidyl-diphthamide biosynthesis.</text>
</comment>
<feature type="non-terminal residue" evidence="7">
    <location>
        <position position="1"/>
    </location>
</feature>
<accession>T1AW14</accession>
<dbReference type="InterPro" id="IPR014776">
    <property type="entry name" value="4pyrrole_Mease_sub2"/>
</dbReference>
<reference evidence="7" key="1">
    <citation type="submission" date="2013-08" db="EMBL/GenBank/DDBJ databases">
        <authorList>
            <person name="Mendez C."/>
            <person name="Richter M."/>
            <person name="Ferrer M."/>
            <person name="Sanchez J."/>
        </authorList>
    </citation>
    <scope>NUCLEOTIDE SEQUENCE</scope>
</reference>
<evidence type="ECO:0000256" key="4">
    <source>
        <dbReference type="ARBA" id="ARBA00022679"/>
    </source>
</evidence>
<keyword evidence="3 7" id="KW-0489">Methyltransferase</keyword>
<dbReference type="Gene3D" id="3.40.1010.10">
    <property type="entry name" value="Cobalt-precorrin-4 Transmethylase, Domain 1"/>
    <property type="match status" value="1"/>
</dbReference>
<proteinExistence type="inferred from homology"/>